<comment type="caution">
    <text evidence="1">The sequence shown here is derived from an EMBL/GenBank/DDBJ whole genome shotgun (WGS) entry which is preliminary data.</text>
</comment>
<sequence>MAENQDDQGSPARIPPWAIRLRTKRESNLWSQTDMAIALVEAADERTRTQLPKRESLCRNIRAWESGSAMPGALYSMLYARAFQMDRDELFADDIQATEITNSAPRENDREGMDSTRRSLLMGGLASLTFPALGLDELRHISAMLLDAHRYTDRDIVHYFGRQLEFCADRDGRFGPRQTLPIVLGLLAAVERSGTEAKSNIRREVFGIGAQVAEFAGWLYRDMAMLEQASYWHDRAIEWAQVSGNLAMQGYVLLKKSQVAWDDRNAIRMITLAEAVQDGPWRIPVRVRAEAIQQEARAQAMLSGKADLIDRKIDLAREMLENAKHDSQRSTAKISPHYDDALFAAQVAICYTEAGRYQQARSLYDEWLSEDTFSRRDYGYFLSLKAGTCAALQEPDEASGLGIKALALARETGSVRTAREVSRLVGMLDRWRTRESVQELRSIAGS</sequence>
<evidence type="ECO:0000313" key="1">
    <source>
        <dbReference type="EMBL" id="MBE1566311.1"/>
    </source>
</evidence>
<proteinExistence type="predicted"/>
<gene>
    <name evidence="1" type="ORF">H4W81_009090</name>
</gene>
<evidence type="ECO:0000313" key="2">
    <source>
        <dbReference type="Proteomes" id="UP000661607"/>
    </source>
</evidence>
<name>A0ABR9KW85_9ACTN</name>
<organism evidence="1 2">
    <name type="scientific">Nonomuraea africana</name>
    <dbReference type="NCBI Taxonomy" id="46171"/>
    <lineage>
        <taxon>Bacteria</taxon>
        <taxon>Bacillati</taxon>
        <taxon>Actinomycetota</taxon>
        <taxon>Actinomycetes</taxon>
        <taxon>Streptosporangiales</taxon>
        <taxon>Streptosporangiaceae</taxon>
        <taxon>Nonomuraea</taxon>
    </lineage>
</organism>
<protein>
    <submittedName>
        <fullName evidence="1">Tetratricopeptide (TPR) repeat protein</fullName>
    </submittedName>
</protein>
<reference evidence="1 2" key="1">
    <citation type="submission" date="2020-10" db="EMBL/GenBank/DDBJ databases">
        <title>Sequencing the genomes of 1000 actinobacteria strains.</title>
        <authorList>
            <person name="Klenk H.-P."/>
        </authorList>
    </citation>
    <scope>NUCLEOTIDE SEQUENCE [LARGE SCALE GENOMIC DNA]</scope>
    <source>
        <strain evidence="1 2">DSM 43748</strain>
    </source>
</reference>
<dbReference type="RefSeq" id="WP_192780372.1">
    <property type="nucleotide sequence ID" value="NZ_BAAASY010000021.1"/>
</dbReference>
<accession>A0ABR9KW85</accession>
<keyword evidence="2" id="KW-1185">Reference proteome</keyword>
<dbReference type="Proteomes" id="UP000661607">
    <property type="component" value="Unassembled WGS sequence"/>
</dbReference>
<dbReference type="EMBL" id="JADBEF010000001">
    <property type="protein sequence ID" value="MBE1566311.1"/>
    <property type="molecule type" value="Genomic_DNA"/>
</dbReference>